<evidence type="ECO:0000256" key="1">
    <source>
        <dbReference type="SAM" id="SignalP"/>
    </source>
</evidence>
<comment type="caution">
    <text evidence="3">The sequence shown here is derived from an EMBL/GenBank/DDBJ whole genome shotgun (WGS) entry which is preliminary data.</text>
</comment>
<feature type="domain" description="DUF7907" evidence="2">
    <location>
        <begin position="21"/>
        <end position="163"/>
    </location>
</feature>
<dbReference type="Proteomes" id="UP000186955">
    <property type="component" value="Unassembled WGS sequence"/>
</dbReference>
<reference evidence="3 4" key="1">
    <citation type="submission" date="2016-10" db="EMBL/GenBank/DDBJ databases">
        <title>Genome sequence of the ascomycete fungus Penicillium subrubescens.</title>
        <authorList>
            <person name="De Vries R.P."/>
            <person name="Peng M."/>
            <person name="Dilokpimol A."/>
            <person name="Hilden K."/>
            <person name="Makela M.R."/>
            <person name="Grigoriev I."/>
            <person name="Riley R."/>
            <person name="Granchi Z."/>
        </authorList>
    </citation>
    <scope>NUCLEOTIDE SEQUENCE [LARGE SCALE GENOMIC DNA]</scope>
    <source>
        <strain evidence="3 4">CBS 132785</strain>
    </source>
</reference>
<feature type="chain" id="PRO_5012547414" description="DUF7907 domain-containing protein" evidence="1">
    <location>
        <begin position="17"/>
        <end position="166"/>
    </location>
</feature>
<dbReference type="InterPro" id="IPR057229">
    <property type="entry name" value="DUF7907"/>
</dbReference>
<evidence type="ECO:0000313" key="4">
    <source>
        <dbReference type="Proteomes" id="UP000186955"/>
    </source>
</evidence>
<sequence length="166" mass="17353">MNLLHILPFLLPLTTAAPVQNPFNLVTSSSNTAHNNLFLSTQSTGPLDSNPVFRDPSNAATFFLTNTTVHYDAPNKAPWALSLVNGKVVQGNVEVSVSPSTASAVSTGFSIAEDGALTVASERWGGWLVCAGQGTSLLELFYQDTTAGSGVPDGCDQVQLNAVSKS</sequence>
<organism evidence="3 4">
    <name type="scientific">Penicillium subrubescens</name>
    <dbReference type="NCBI Taxonomy" id="1316194"/>
    <lineage>
        <taxon>Eukaryota</taxon>
        <taxon>Fungi</taxon>
        <taxon>Dikarya</taxon>
        <taxon>Ascomycota</taxon>
        <taxon>Pezizomycotina</taxon>
        <taxon>Eurotiomycetes</taxon>
        <taxon>Eurotiomycetidae</taxon>
        <taxon>Eurotiales</taxon>
        <taxon>Aspergillaceae</taxon>
        <taxon>Penicillium</taxon>
    </lineage>
</organism>
<name>A0A1Q5TGD5_9EURO</name>
<proteinExistence type="predicted"/>
<evidence type="ECO:0000313" key="3">
    <source>
        <dbReference type="EMBL" id="OKO99274.1"/>
    </source>
</evidence>
<evidence type="ECO:0000259" key="2">
    <source>
        <dbReference type="Pfam" id="PF25484"/>
    </source>
</evidence>
<keyword evidence="1" id="KW-0732">Signal</keyword>
<protein>
    <recommendedName>
        <fullName evidence="2">DUF7907 domain-containing protein</fullName>
    </recommendedName>
</protein>
<dbReference type="OrthoDB" id="4351149at2759"/>
<dbReference type="Pfam" id="PF25484">
    <property type="entry name" value="DUF7907"/>
    <property type="match status" value="1"/>
</dbReference>
<accession>A0A1Q5TGD5</accession>
<gene>
    <name evidence="3" type="ORF">PENSUB_8661</name>
</gene>
<feature type="signal peptide" evidence="1">
    <location>
        <begin position="1"/>
        <end position="16"/>
    </location>
</feature>
<dbReference type="EMBL" id="MNBE01000664">
    <property type="protein sequence ID" value="OKO99274.1"/>
    <property type="molecule type" value="Genomic_DNA"/>
</dbReference>
<dbReference type="AlphaFoldDB" id="A0A1Q5TGD5"/>
<keyword evidence="4" id="KW-1185">Reference proteome</keyword>